<organism evidence="1">
    <name type="scientific">Oryza sativa subsp. japonica</name>
    <name type="common">Rice</name>
    <dbReference type="NCBI Taxonomy" id="39947"/>
    <lineage>
        <taxon>Eukaryota</taxon>
        <taxon>Viridiplantae</taxon>
        <taxon>Streptophyta</taxon>
        <taxon>Embryophyta</taxon>
        <taxon>Tracheophyta</taxon>
        <taxon>Spermatophyta</taxon>
        <taxon>Magnoliopsida</taxon>
        <taxon>Liliopsida</taxon>
        <taxon>Poales</taxon>
        <taxon>Poaceae</taxon>
        <taxon>BOP clade</taxon>
        <taxon>Oryzoideae</taxon>
        <taxon>Oryzeae</taxon>
        <taxon>Oryzinae</taxon>
        <taxon>Oryza</taxon>
        <taxon>Oryza sativa</taxon>
    </lineage>
</organism>
<reference evidence="1" key="1">
    <citation type="journal article" date="2005" name="BMC Biol.">
        <title>The sequence of rice chromosomes 11 and 12, rich in disease resistance genes and recent gene duplications.</title>
        <authorList>
            <consortium name="The rice chromosomes 11 and 12 sequencing consortia"/>
        </authorList>
    </citation>
    <scope>NUCLEOTIDE SEQUENCE [LARGE SCALE GENOMIC DNA]</scope>
</reference>
<accession>Q2R393</accession>
<gene>
    <name evidence="1" type="ordered locus">LOC_Os11g32730</name>
</gene>
<evidence type="ECO:0000313" key="1">
    <source>
        <dbReference type="EMBL" id="ABA94047.1"/>
    </source>
</evidence>
<reference evidence="1" key="3">
    <citation type="submission" date="2006-01" db="EMBL/GenBank/DDBJ databases">
        <authorList>
            <person name="Buell R."/>
        </authorList>
    </citation>
    <scope>NUCLEOTIDE SEQUENCE</scope>
</reference>
<name>Q2R393_ORYSJ</name>
<sequence length="79" mass="8125">MAEGGCSFSLEDVASVGGNDTIRKLEVAPPKYGPSMVGSGKLGFSFLEVALGDDNGHSVVVSSNDGYEGELMALTGWGR</sequence>
<dbReference type="EMBL" id="DP000010">
    <property type="protein sequence ID" value="ABA94047.1"/>
    <property type="molecule type" value="Genomic_DNA"/>
</dbReference>
<protein>
    <submittedName>
        <fullName evidence="1">Uncharacterized protein</fullName>
    </submittedName>
</protein>
<reference evidence="1" key="2">
    <citation type="submission" date="2005-04" db="EMBL/GenBank/DDBJ databases">
        <authorList>
            <person name="Buell C.R."/>
            <person name="Wing R.A."/>
            <person name="McCombie W.A."/>
            <person name="Ouyang S."/>
        </authorList>
    </citation>
    <scope>NUCLEOTIDE SEQUENCE</scope>
</reference>
<proteinExistence type="predicted"/>
<dbReference type="AlphaFoldDB" id="Q2R393"/>